<evidence type="ECO:0000256" key="1">
    <source>
        <dbReference type="ARBA" id="ARBA00022723"/>
    </source>
</evidence>
<dbReference type="SMART" id="SM00547">
    <property type="entry name" value="ZnF_RBZ"/>
    <property type="match status" value="1"/>
</dbReference>
<feature type="compositionally biased region" description="Low complexity" evidence="5">
    <location>
        <begin position="626"/>
        <end position="642"/>
    </location>
</feature>
<organism evidence="7 8">
    <name type="scientific">Jaminaea rosea</name>
    <dbReference type="NCBI Taxonomy" id="1569628"/>
    <lineage>
        <taxon>Eukaryota</taxon>
        <taxon>Fungi</taxon>
        <taxon>Dikarya</taxon>
        <taxon>Basidiomycota</taxon>
        <taxon>Ustilaginomycotina</taxon>
        <taxon>Exobasidiomycetes</taxon>
        <taxon>Microstromatales</taxon>
        <taxon>Microstromatales incertae sedis</taxon>
        <taxon>Jaminaea</taxon>
    </lineage>
</organism>
<feature type="region of interest" description="Disordered" evidence="5">
    <location>
        <begin position="577"/>
        <end position="713"/>
    </location>
</feature>
<feature type="region of interest" description="Disordered" evidence="5">
    <location>
        <begin position="316"/>
        <end position="344"/>
    </location>
</feature>
<dbReference type="Gene3D" id="4.10.1060.10">
    <property type="entry name" value="Zinc finger, RanBP2-type"/>
    <property type="match status" value="1"/>
</dbReference>
<proteinExistence type="predicted"/>
<keyword evidence="3" id="KW-0862">Zinc</keyword>
<dbReference type="PROSITE" id="PS01358">
    <property type="entry name" value="ZF_RANBP2_1"/>
    <property type="match status" value="1"/>
</dbReference>
<feature type="compositionally biased region" description="Low complexity" evidence="5">
    <location>
        <begin position="69"/>
        <end position="80"/>
    </location>
</feature>
<feature type="region of interest" description="Disordered" evidence="5">
    <location>
        <begin position="411"/>
        <end position="504"/>
    </location>
</feature>
<dbReference type="Proteomes" id="UP000245884">
    <property type="component" value="Unassembled WGS sequence"/>
</dbReference>
<feature type="compositionally biased region" description="Polar residues" evidence="5">
    <location>
        <begin position="446"/>
        <end position="466"/>
    </location>
</feature>
<dbReference type="InterPro" id="IPR036443">
    <property type="entry name" value="Znf_RanBP2_sf"/>
</dbReference>
<dbReference type="PROSITE" id="PS50199">
    <property type="entry name" value="ZF_RANBP2_2"/>
    <property type="match status" value="1"/>
</dbReference>
<evidence type="ECO:0000256" key="5">
    <source>
        <dbReference type="SAM" id="MobiDB-lite"/>
    </source>
</evidence>
<reference evidence="7 8" key="1">
    <citation type="journal article" date="2018" name="Mol. Biol. Evol.">
        <title>Broad Genomic Sampling Reveals a Smut Pathogenic Ancestry of the Fungal Clade Ustilaginomycotina.</title>
        <authorList>
            <person name="Kijpornyongpan T."/>
            <person name="Mondo S.J."/>
            <person name="Barry K."/>
            <person name="Sandor L."/>
            <person name="Lee J."/>
            <person name="Lipzen A."/>
            <person name="Pangilinan J."/>
            <person name="LaButti K."/>
            <person name="Hainaut M."/>
            <person name="Henrissat B."/>
            <person name="Grigoriev I.V."/>
            <person name="Spatafora J.W."/>
            <person name="Aime M.C."/>
        </authorList>
    </citation>
    <scope>NUCLEOTIDE SEQUENCE [LARGE SCALE GENOMIC DNA]</scope>
    <source>
        <strain evidence="7 8">MCA 5214</strain>
    </source>
</reference>
<feature type="compositionally biased region" description="Polar residues" evidence="5">
    <location>
        <begin position="609"/>
        <end position="620"/>
    </location>
</feature>
<evidence type="ECO:0000313" key="7">
    <source>
        <dbReference type="EMBL" id="PWN26293.1"/>
    </source>
</evidence>
<dbReference type="AlphaFoldDB" id="A0A316UQZ6"/>
<protein>
    <recommendedName>
        <fullName evidence="6">RanBP2-type domain-containing protein</fullName>
    </recommendedName>
</protein>
<feature type="compositionally biased region" description="Polar residues" evidence="5">
    <location>
        <begin position="867"/>
        <end position="888"/>
    </location>
</feature>
<feature type="compositionally biased region" description="Basic and acidic residues" evidence="5">
    <location>
        <begin position="14"/>
        <end position="25"/>
    </location>
</feature>
<gene>
    <name evidence="7" type="ORF">BDZ90DRAFT_267390</name>
</gene>
<feature type="compositionally biased region" description="Basic and acidic residues" evidence="5">
    <location>
        <begin position="643"/>
        <end position="654"/>
    </location>
</feature>
<feature type="compositionally biased region" description="Basic and acidic residues" evidence="5">
    <location>
        <begin position="923"/>
        <end position="942"/>
    </location>
</feature>
<dbReference type="InterPro" id="IPR001876">
    <property type="entry name" value="Znf_RanBP2"/>
</dbReference>
<sequence length="968" mass="99351">MALEQPASTVTQDCKLEEHTGHHEQQQQQQRQPSPFVHRAFEEHADTQTRSLGMELPQVRKHTRSNAGSPASSTASPSSLALHASLPPKVSTISGFDLRYCLVVTSTSPQPASPKPALMKLQSPSSDSLRGQLGSDTNVRDGTPPPKSIPIIRRAPLSFFPPAKTPTLVTPVMSAPSLDARPLNAANHDTSTLLAASQSFSGSSAASPPLTRQLLGSQASMYAPRAGGPLHFGATLSTPPVSMAGPQSPPYVFGPQASSMPFTSPIPAAAPLQPMSTPSPHQIVTAQQQAALSTAMHLASFGVGFGPGVNPDAAPILSSSAGDGLSSTSGNGSRSGGPTNVPPIINTGNLGPMCVQPGDWVCSVCSFVNWRRRKVCMRCYPFAEGNEVAASLASGAALAAQLAAGIPANPSQIDQLAKPTSRNRGDLTPSSSSAFAPTNRGEPLHSSPSATSGSNAGQSSSFNSGSGLDAMHEERSYRLDSSPRSGKYSQPLVTVGSPPSSSSMTAIEVAREALPRRAAARSDSVGTPGLDSLLSTALRLSESKSGMLAAPSRVAVDARSSSGSSLQISSSGGLLTPSALGLGQMPSSSGIDPGRSLPASPFGGYVPGQTRSNGSGTDSAYLTDGLSPLPHKSSSPFSSPRPSLEHRDRVHDQDFDSSPPTASSSTTTLMSPSMSLSPPTSNSISNTSCSSLSTSATSPAVSIGPTNLSNSPVRSGCFPGGGSLGSHNPYFCETHVRGSIGSLRTGAAQLGLSEMSSGGPDSNFSTNEDIAEHNSMGNVNDGMLGLRMGSIGSGGLPAGGARAQGSPGFGLRTRSLRASRPLPPPRPSTGNARDIWLDDGMVTSASRSRTLPASALAAGLRQVAESSSNTASQIGSNSSHSTQLSSVEQRFFPPGGGPTLRRSRAFYGRLPGAGEIGLAKQVHAEHEEDHLISPNDLDRPRPDPIGTRSSPTKRTVELSAAATAGPQP</sequence>
<dbReference type="EMBL" id="KZ819672">
    <property type="protein sequence ID" value="PWN26293.1"/>
    <property type="molecule type" value="Genomic_DNA"/>
</dbReference>
<dbReference type="STRING" id="1569628.A0A316UQZ6"/>
<evidence type="ECO:0000256" key="4">
    <source>
        <dbReference type="PROSITE-ProRule" id="PRU00322"/>
    </source>
</evidence>
<keyword evidence="8" id="KW-1185">Reference proteome</keyword>
<evidence type="ECO:0000313" key="8">
    <source>
        <dbReference type="Proteomes" id="UP000245884"/>
    </source>
</evidence>
<feature type="compositionally biased region" description="Polar residues" evidence="5">
    <location>
        <begin position="122"/>
        <end position="137"/>
    </location>
</feature>
<name>A0A316UQZ6_9BASI</name>
<keyword evidence="1" id="KW-0479">Metal-binding</keyword>
<evidence type="ECO:0000256" key="3">
    <source>
        <dbReference type="ARBA" id="ARBA00022833"/>
    </source>
</evidence>
<evidence type="ECO:0000259" key="6">
    <source>
        <dbReference type="PROSITE" id="PS50199"/>
    </source>
</evidence>
<dbReference type="OrthoDB" id="448399at2759"/>
<feature type="compositionally biased region" description="Polar residues" evidence="5">
    <location>
        <begin position="704"/>
        <end position="713"/>
    </location>
</feature>
<feature type="compositionally biased region" description="Low complexity" evidence="5">
    <location>
        <begin position="657"/>
        <end position="699"/>
    </location>
</feature>
<dbReference type="GeneID" id="37030530"/>
<feature type="compositionally biased region" description="Polar residues" evidence="5">
    <location>
        <begin position="411"/>
        <end position="436"/>
    </location>
</feature>
<feature type="region of interest" description="Disordered" evidence="5">
    <location>
        <begin position="867"/>
        <end position="899"/>
    </location>
</feature>
<accession>A0A316UQZ6</accession>
<feature type="compositionally biased region" description="Polar residues" evidence="5">
    <location>
        <begin position="1"/>
        <end position="12"/>
    </location>
</feature>
<feature type="compositionally biased region" description="Low complexity" evidence="5">
    <location>
        <begin position="318"/>
        <end position="332"/>
    </location>
</feature>
<dbReference type="GO" id="GO:0008270">
    <property type="term" value="F:zinc ion binding"/>
    <property type="evidence" value="ECO:0007669"/>
    <property type="project" value="UniProtKB-KW"/>
</dbReference>
<keyword evidence="2 4" id="KW-0863">Zinc-finger</keyword>
<dbReference type="RefSeq" id="XP_025360905.1">
    <property type="nucleotide sequence ID" value="XM_025508707.1"/>
</dbReference>
<evidence type="ECO:0000256" key="2">
    <source>
        <dbReference type="ARBA" id="ARBA00022771"/>
    </source>
</evidence>
<feature type="region of interest" description="Disordered" evidence="5">
    <location>
        <begin position="1"/>
        <end position="80"/>
    </location>
</feature>
<feature type="domain" description="RanBP2-type" evidence="6">
    <location>
        <begin position="356"/>
        <end position="379"/>
    </location>
</feature>
<feature type="compositionally biased region" description="Polar residues" evidence="5">
    <location>
        <begin position="482"/>
        <end position="504"/>
    </location>
</feature>
<feature type="region of interest" description="Disordered" evidence="5">
    <location>
        <begin position="107"/>
        <end position="151"/>
    </location>
</feature>
<dbReference type="SUPFAM" id="SSF90209">
    <property type="entry name" value="Ran binding protein zinc finger-like"/>
    <property type="match status" value="1"/>
</dbReference>
<feature type="region of interest" description="Disordered" evidence="5">
    <location>
        <begin position="923"/>
        <end position="968"/>
    </location>
</feature>
<feature type="region of interest" description="Disordered" evidence="5">
    <location>
        <begin position="815"/>
        <end position="835"/>
    </location>
</feature>